<feature type="domain" description="Cyclin N-terminal" evidence="3">
    <location>
        <begin position="58"/>
        <end position="197"/>
    </location>
</feature>
<feature type="region of interest" description="Disordered" evidence="2">
    <location>
        <begin position="491"/>
        <end position="510"/>
    </location>
</feature>
<dbReference type="InterPro" id="IPR006671">
    <property type="entry name" value="Cyclin_N"/>
</dbReference>
<feature type="region of interest" description="Disordered" evidence="2">
    <location>
        <begin position="340"/>
        <end position="375"/>
    </location>
</feature>
<proteinExistence type="predicted"/>
<dbReference type="STRING" id="2018661.A0A2A2L609"/>
<name>A0A2A2L609_9BILA</name>
<feature type="compositionally biased region" description="Polar residues" evidence="2">
    <location>
        <begin position="426"/>
        <end position="440"/>
    </location>
</feature>
<organism evidence="4 5">
    <name type="scientific">Diploscapter pachys</name>
    <dbReference type="NCBI Taxonomy" id="2018661"/>
    <lineage>
        <taxon>Eukaryota</taxon>
        <taxon>Metazoa</taxon>
        <taxon>Ecdysozoa</taxon>
        <taxon>Nematoda</taxon>
        <taxon>Chromadorea</taxon>
        <taxon>Rhabditida</taxon>
        <taxon>Rhabditina</taxon>
        <taxon>Rhabditomorpha</taxon>
        <taxon>Rhabditoidea</taxon>
        <taxon>Rhabditidae</taxon>
        <taxon>Diploscapter</taxon>
    </lineage>
</organism>
<dbReference type="PANTHER" id="PTHR10026">
    <property type="entry name" value="CYCLIN"/>
    <property type="match status" value="1"/>
</dbReference>
<feature type="compositionally biased region" description="Polar residues" evidence="2">
    <location>
        <begin position="451"/>
        <end position="460"/>
    </location>
</feature>
<gene>
    <name evidence="4" type="ORF">WR25_03103</name>
</gene>
<dbReference type="AlphaFoldDB" id="A0A2A2L609"/>
<evidence type="ECO:0000256" key="2">
    <source>
        <dbReference type="SAM" id="MobiDB-lite"/>
    </source>
</evidence>
<feature type="compositionally biased region" description="Polar residues" evidence="2">
    <location>
        <begin position="364"/>
        <end position="375"/>
    </location>
</feature>
<dbReference type="GO" id="GO:0016538">
    <property type="term" value="F:cyclin-dependent protein serine/threonine kinase regulator activity"/>
    <property type="evidence" value="ECO:0007669"/>
    <property type="project" value="InterPro"/>
</dbReference>
<dbReference type="InterPro" id="IPR036915">
    <property type="entry name" value="Cyclin-like_sf"/>
</dbReference>
<accession>A0A2A2L609</accession>
<feature type="region of interest" description="Disordered" evidence="2">
    <location>
        <begin position="404"/>
        <end position="483"/>
    </location>
</feature>
<feature type="compositionally biased region" description="Low complexity" evidence="2">
    <location>
        <begin position="404"/>
        <end position="422"/>
    </location>
</feature>
<feature type="compositionally biased region" description="Polar residues" evidence="2">
    <location>
        <begin position="499"/>
        <end position="510"/>
    </location>
</feature>
<dbReference type="OrthoDB" id="25002at2759"/>
<dbReference type="GO" id="GO:0006357">
    <property type="term" value="P:regulation of transcription by RNA polymerase II"/>
    <property type="evidence" value="ECO:0007669"/>
    <property type="project" value="InterPro"/>
</dbReference>
<evidence type="ECO:0000313" key="5">
    <source>
        <dbReference type="Proteomes" id="UP000218231"/>
    </source>
</evidence>
<reference evidence="4 5" key="1">
    <citation type="journal article" date="2017" name="Curr. Biol.">
        <title>Genome architecture and evolution of a unichromosomal asexual nematode.</title>
        <authorList>
            <person name="Fradin H."/>
            <person name="Zegar C."/>
            <person name="Gutwein M."/>
            <person name="Lucas J."/>
            <person name="Kovtun M."/>
            <person name="Corcoran D."/>
            <person name="Baugh L.R."/>
            <person name="Kiontke K."/>
            <person name="Gunsalus K."/>
            <person name="Fitch D.H."/>
            <person name="Piano F."/>
        </authorList>
    </citation>
    <scope>NUCLEOTIDE SEQUENCE [LARGE SCALE GENOMIC DNA]</scope>
    <source>
        <strain evidence="4">PF1309</strain>
    </source>
</reference>
<dbReference type="Proteomes" id="UP000218231">
    <property type="component" value="Unassembled WGS sequence"/>
</dbReference>
<keyword evidence="1" id="KW-0195">Cyclin</keyword>
<dbReference type="EMBL" id="LIAE01007151">
    <property type="protein sequence ID" value="PAV81619.1"/>
    <property type="molecule type" value="Genomic_DNA"/>
</dbReference>
<feature type="compositionally biased region" description="Low complexity" evidence="2">
    <location>
        <begin position="352"/>
        <end position="363"/>
    </location>
</feature>
<sequence>MSVRADEILTLLASEIKFESTGPDIPDDPDEHFQRSLQLHDQGDSDRARDRKTRWIYTKEELLMNSPSILQGMSPEEELLHRSKAVSFMISVHGSLNEIAAEERLKISKMALNIGIIFLQRFYTIHSFKDLDGRDVATTCLFTAAKGEECPRNLSHFARAYFVIRFKEKHMPNEYIDKMKARIALLEELLIQTLGFDFVVDTPHKELWKIFEDLQLHTKESTHVDIRHKAKFFLQDAIFWTDWIMRYPTKTIAIAVAHITTQYCQYNIPSMQRLKSAPEEGQLSQDSADELPEWYAKYDSKIRHKELKDMGAELLQLYAIESHAVRLKSHLSKLPAVVGNMPNDVPKSSKGSSLVTTPSSTSSGEQQSQFLSAVRPNRTSNSFNFTSAILTSTPNSSLNTSVNSTFSSVSHSSHASHNSSPHLHFTHSSRNYSGRFSDSGYRTESHDYPSGNYSNQGYQRSYNSNYSHHHHSYTHNHNPSYRGRAYRTDIRGFNRNRHYNNSPYTRNNPY</sequence>
<evidence type="ECO:0000259" key="3">
    <source>
        <dbReference type="Pfam" id="PF00134"/>
    </source>
</evidence>
<dbReference type="InterPro" id="IPR043198">
    <property type="entry name" value="Cyclin/Ssn8"/>
</dbReference>
<evidence type="ECO:0000256" key="1">
    <source>
        <dbReference type="ARBA" id="ARBA00023127"/>
    </source>
</evidence>
<protein>
    <recommendedName>
        <fullName evidence="3">Cyclin N-terminal domain-containing protein</fullName>
    </recommendedName>
</protein>
<comment type="caution">
    <text evidence="4">The sequence shown here is derived from an EMBL/GenBank/DDBJ whole genome shotgun (WGS) entry which is preliminary data.</text>
</comment>
<dbReference type="Pfam" id="PF00134">
    <property type="entry name" value="Cyclin_N"/>
    <property type="match status" value="1"/>
</dbReference>
<evidence type="ECO:0000313" key="4">
    <source>
        <dbReference type="EMBL" id="PAV81619.1"/>
    </source>
</evidence>
<keyword evidence="5" id="KW-1185">Reference proteome</keyword>
<dbReference type="SUPFAM" id="SSF47954">
    <property type="entry name" value="Cyclin-like"/>
    <property type="match status" value="2"/>
</dbReference>
<dbReference type="Gene3D" id="1.10.472.10">
    <property type="entry name" value="Cyclin-like"/>
    <property type="match status" value="2"/>
</dbReference>